<dbReference type="EMBL" id="PEDL01000021">
    <property type="protein sequence ID" value="PHV69639.1"/>
    <property type="molecule type" value="Genomic_DNA"/>
</dbReference>
<dbReference type="Proteomes" id="UP000224460">
    <property type="component" value="Unassembled WGS sequence"/>
</dbReference>
<reference evidence="1" key="1">
    <citation type="submission" date="2017-10" db="EMBL/GenBank/DDBJ databases">
        <title>Genome sequence of cellulolytic Lachnospiraceae bacterium XHS1971 isolated from hotspring sediment.</title>
        <authorList>
            <person name="Vasudevan G."/>
            <person name="Joshi A.J."/>
            <person name="Hivarkar S."/>
            <person name="Lanjekar V.B."/>
            <person name="Dhakephalkar P.K."/>
            <person name="Dagar S."/>
        </authorList>
    </citation>
    <scope>NUCLEOTIDE SEQUENCE</scope>
    <source>
        <strain evidence="1">XHS1971</strain>
    </source>
</reference>
<sequence length="528" mass="61214">MKGMVIRMNILMVDDDVLAVEGLKSILNWKSMNISQIYTAYNMKQAQKIFKTNHVDIMICDIEMPKGSGLDLVEWIINEAYSVVIILLTSYANFEYASKAIKMQVKDYLLKPAPKNELEAVIMKAVVQVKEVEKIKDNQKFADYWSSNAVKVYQDLWKDIIFKHKCNELKAIEKMANTIGYSINETNYCPIIVKWKRLKICNETKGNSIIEFVLKNIVAEIFFGVTESKDVFSIDQNTLLVLKTANLKNINVYQEKCQMLINVFVSYYPEYKATCYIKDIVEVNDLSKTVHELLLAEKNDVLKTNRVIALLSQDIKNTSYEKPNMEKWMNEILNDNYAFAIEQVKAFLSSIDCIGFIGLSQFKNDFLQELYILLRKKGIQAHSILKDEQMVELFDKATNSFDDMYMWIDTLLQNITSYSYELEKTPSVVDEIKRYIEENMAKELNRTEMANKVFLHPDYLSHIFKQQMGISISDYIINTRIQAAKRLLKSTNESITNIAIDVGYGNIAYFSRIFKRVTGNTPKEFRNL</sequence>
<accession>A0AC61D834</accession>
<evidence type="ECO:0000313" key="2">
    <source>
        <dbReference type="Proteomes" id="UP000224460"/>
    </source>
</evidence>
<keyword evidence="2" id="KW-1185">Reference proteome</keyword>
<gene>
    <name evidence="1" type="ORF">CS063_14550</name>
</gene>
<name>A0AC61D834_9FIRM</name>
<protein>
    <submittedName>
        <fullName evidence="1">Uncharacterized protein</fullName>
    </submittedName>
</protein>
<evidence type="ECO:0000313" key="1">
    <source>
        <dbReference type="EMBL" id="PHV69639.1"/>
    </source>
</evidence>
<organism evidence="1 2">
    <name type="scientific">Sporanaerobium hydrogeniformans</name>
    <dbReference type="NCBI Taxonomy" id="3072179"/>
    <lineage>
        <taxon>Bacteria</taxon>
        <taxon>Bacillati</taxon>
        <taxon>Bacillota</taxon>
        <taxon>Clostridia</taxon>
        <taxon>Lachnospirales</taxon>
        <taxon>Lachnospiraceae</taxon>
        <taxon>Sporanaerobium</taxon>
    </lineage>
</organism>
<comment type="caution">
    <text evidence="1">The sequence shown here is derived from an EMBL/GenBank/DDBJ whole genome shotgun (WGS) entry which is preliminary data.</text>
</comment>
<proteinExistence type="predicted"/>